<dbReference type="Pfam" id="PF04616">
    <property type="entry name" value="Glyco_hydro_43"/>
    <property type="match status" value="1"/>
</dbReference>
<evidence type="ECO:0000313" key="8">
    <source>
        <dbReference type="EMBL" id="NVO88321.1"/>
    </source>
</evidence>
<dbReference type="SUPFAM" id="SSF51215">
    <property type="entry name" value="Regulatory protein AraC"/>
    <property type="match status" value="1"/>
</dbReference>
<dbReference type="RefSeq" id="WP_176818060.1">
    <property type="nucleotide sequence ID" value="NZ_JABXWP010000009.1"/>
</dbReference>
<dbReference type="InterPro" id="IPR037923">
    <property type="entry name" value="HTH-like"/>
</dbReference>
<feature type="domain" description="HTH araC/xylS-type" evidence="7">
    <location>
        <begin position="585"/>
        <end position="684"/>
    </location>
</feature>
<dbReference type="Proteomes" id="UP000542889">
    <property type="component" value="Unassembled WGS sequence"/>
</dbReference>
<evidence type="ECO:0000256" key="3">
    <source>
        <dbReference type="ARBA" id="ARBA00023015"/>
    </source>
</evidence>
<dbReference type="InterPro" id="IPR023296">
    <property type="entry name" value="Glyco_hydro_beta-prop_sf"/>
</dbReference>
<dbReference type="SUPFAM" id="SSF75005">
    <property type="entry name" value="Arabinanase/levansucrase/invertase"/>
    <property type="match status" value="1"/>
</dbReference>
<evidence type="ECO:0000256" key="1">
    <source>
        <dbReference type="ARBA" id="ARBA00009865"/>
    </source>
</evidence>
<keyword evidence="3" id="KW-0805">Transcription regulation</keyword>
<dbReference type="Gene3D" id="2.60.120.260">
    <property type="entry name" value="Galactose-binding domain-like"/>
    <property type="match status" value="1"/>
</dbReference>
<dbReference type="GO" id="GO:0043565">
    <property type="term" value="F:sequence-specific DNA binding"/>
    <property type="evidence" value="ECO:0007669"/>
    <property type="project" value="InterPro"/>
</dbReference>
<dbReference type="PANTHER" id="PTHR22925">
    <property type="entry name" value="GLYCOSYL HYDROLASE 43 FAMILY MEMBER"/>
    <property type="match status" value="1"/>
</dbReference>
<evidence type="ECO:0000256" key="4">
    <source>
        <dbReference type="ARBA" id="ARBA00023125"/>
    </source>
</evidence>
<proteinExistence type="inferred from homology"/>
<comment type="similarity">
    <text evidence="1">Belongs to the glycosyl hydrolase 43 family.</text>
</comment>
<dbReference type="SUPFAM" id="SSF46689">
    <property type="entry name" value="Homeodomain-like"/>
    <property type="match status" value="1"/>
</dbReference>
<dbReference type="GO" id="GO:0004553">
    <property type="term" value="F:hydrolase activity, hydrolyzing O-glycosyl compounds"/>
    <property type="evidence" value="ECO:0007669"/>
    <property type="project" value="InterPro"/>
</dbReference>
<evidence type="ECO:0000313" key="9">
    <source>
        <dbReference type="Proteomes" id="UP000542889"/>
    </source>
</evidence>
<dbReference type="Gene3D" id="2.115.10.20">
    <property type="entry name" value="Glycosyl hydrolase domain, family 43"/>
    <property type="match status" value="1"/>
</dbReference>
<dbReference type="AlphaFoldDB" id="A0A7Y7QG20"/>
<reference evidence="8 9" key="1">
    <citation type="submission" date="2020-06" db="EMBL/GenBank/DDBJ databases">
        <title>Lactobacillus rhamnosus QC,genome.</title>
        <authorList>
            <person name="Yi H."/>
            <person name="Jin M."/>
        </authorList>
    </citation>
    <scope>NUCLEOTIDE SEQUENCE [LARGE SCALE GENOMIC DNA]</scope>
    <source>
        <strain evidence="8 9">QC</strain>
    </source>
</reference>
<dbReference type="PROSITE" id="PS01124">
    <property type="entry name" value="HTH_ARAC_FAMILY_2"/>
    <property type="match status" value="1"/>
</dbReference>
<dbReference type="CDD" id="cd18821">
    <property type="entry name" value="GH43_Pc3Gal43A-like"/>
    <property type="match status" value="1"/>
</dbReference>
<sequence>MPSIFNGVPWYDQHQQVVNASGGCLIQENGNYYLFGEYHQPDSITFAGFSRYVSTDLEHWKDTGLALSPQPSGLLGPHRIGDRVKVIQAKTGQYIMLMHTDDERTFDPVVAYATADHLTDTFEFQGPLRYENQTIRMWHIGSFTDDDGTNYLLTHEGDIYRLAADGKTAEAKVISNIAPGTEAPAMFHFNDHYFFLASQKTSWDHNDNIYFTADRLTGPWTPHGPFCPSGTLTYNSQTAFVTLITTAKGTVPLYLGDRHTYPYLNNSTHVWLPLTVNGTELSIPHYWPRWDWYEQDAQPMTFNSLAWTGQTSDASLTLSFYGTNITITGQTSPQGGFAKMTLRDKEGHIRSQVYTDFYSILTEETVCFRSPTEQPDHYQLLIEAMGIHGDWYDKSRRRYGSDGNHVTISGYSIDNPTDKDTKAAVTYHASKQAFMIHKMSHHWTQSAVARPEGSAYYQWLQSDIGEGELTIGDQQIHLRPGQGILINLHTSYAYHPVTSLWQTSYLSFGGTIIDAMIPGIHTSNSIFFPVLGSEVLGFIHTQMRHRHEHHYHDEHASSIIQDLLTKLKPYTARLKADPTKQKLAEQTLTLLQQHFEEDLTNDQLAEMTNYSVQYMLQTFHELYQTTPRRLLTIYRIIKAKQLLIEQPDLPLSQVALQAGFNSETYMIRAFKRQENLTPGQFRTVVHQLRS</sequence>
<dbReference type="SMART" id="SM00342">
    <property type="entry name" value="HTH_ARAC"/>
    <property type="match status" value="1"/>
</dbReference>
<accession>A0A7Y7QG20</accession>
<dbReference type="InterPro" id="IPR018060">
    <property type="entry name" value="HTH_AraC"/>
</dbReference>
<comment type="caution">
    <text evidence="8">The sequence shown here is derived from an EMBL/GenBank/DDBJ whole genome shotgun (WGS) entry which is preliminary data.</text>
</comment>
<dbReference type="GO" id="GO:0003700">
    <property type="term" value="F:DNA-binding transcription factor activity"/>
    <property type="evidence" value="ECO:0007669"/>
    <property type="project" value="InterPro"/>
</dbReference>
<dbReference type="EMBL" id="JABXWP010000009">
    <property type="protein sequence ID" value="NVO88321.1"/>
    <property type="molecule type" value="Genomic_DNA"/>
</dbReference>
<gene>
    <name evidence="8" type="ORF">HWN39_07365</name>
</gene>
<keyword evidence="4" id="KW-0238">DNA-binding</keyword>
<protein>
    <submittedName>
        <fullName evidence="8">Helix-turn-helix domain-containing protein</fullName>
    </submittedName>
</protein>
<name>A0A7Y7QG20_LACRH</name>
<dbReference type="PANTHER" id="PTHR22925:SF3">
    <property type="entry name" value="GLYCOSYL HYDROLASE FAMILY PROTEIN 43"/>
    <property type="match status" value="1"/>
</dbReference>
<evidence type="ECO:0000256" key="5">
    <source>
        <dbReference type="ARBA" id="ARBA00023163"/>
    </source>
</evidence>
<evidence type="ECO:0000259" key="7">
    <source>
        <dbReference type="PROSITE" id="PS01124"/>
    </source>
</evidence>
<keyword evidence="5" id="KW-0804">Transcription</keyword>
<dbReference type="Gene3D" id="1.10.10.60">
    <property type="entry name" value="Homeodomain-like"/>
    <property type="match status" value="1"/>
</dbReference>
<dbReference type="InterPro" id="IPR006710">
    <property type="entry name" value="Glyco_hydro_43"/>
</dbReference>
<organism evidence="8 9">
    <name type="scientific">Lacticaseibacillus rhamnosus</name>
    <name type="common">Lactobacillus rhamnosus</name>
    <dbReference type="NCBI Taxonomy" id="47715"/>
    <lineage>
        <taxon>Bacteria</taxon>
        <taxon>Bacillati</taxon>
        <taxon>Bacillota</taxon>
        <taxon>Bacilli</taxon>
        <taxon>Lactobacillales</taxon>
        <taxon>Lactobacillaceae</taxon>
        <taxon>Lacticaseibacillus</taxon>
    </lineage>
</organism>
<keyword evidence="6" id="KW-0326">Glycosidase</keyword>
<evidence type="ECO:0000256" key="6">
    <source>
        <dbReference type="ARBA" id="ARBA00023295"/>
    </source>
</evidence>
<dbReference type="Pfam" id="PF12833">
    <property type="entry name" value="HTH_18"/>
    <property type="match status" value="1"/>
</dbReference>
<dbReference type="InterPro" id="IPR009057">
    <property type="entry name" value="Homeodomain-like_sf"/>
</dbReference>
<keyword evidence="2" id="KW-0378">Hydrolase</keyword>
<dbReference type="GO" id="GO:0005975">
    <property type="term" value="P:carbohydrate metabolic process"/>
    <property type="evidence" value="ECO:0007669"/>
    <property type="project" value="InterPro"/>
</dbReference>
<evidence type="ECO:0000256" key="2">
    <source>
        <dbReference type="ARBA" id="ARBA00022801"/>
    </source>
</evidence>